<keyword evidence="3" id="KW-1185">Reference proteome</keyword>
<dbReference type="AlphaFoldDB" id="A0A1R2CA29"/>
<gene>
    <name evidence="2" type="ORF">SteCoe_12765</name>
</gene>
<sequence length="625" mass="72453">MSLNIYSFGYNFVFRNSGVENKYLQQTNLYFKASLKILLIFGPIIYAIQTYSILPVLLALPMIFFYRQLAFVEGLFLVISLIIGKPNFVSLLLDWSVHIYTIRCPSCYLVSACAKIIYWKYTDQEVGIDILLSILLLYYLCNSKQHSFRKLWADMETNKRKMMQEKTILNEIQSGVIVFNLEGLAQTVNHKALIFLQTRGIMSIEKLYYYQIFPDFCQDRIKGLFRQAKSGMHAEEEFFLSHHLDSITPLFTTVLISLKITEFASNPSMHMTVMDIGNAVMRRRFLVANQKPLDEASLIREEEFIGLHMNKRPLKNRHMCSLNHNMLSQNDILVLMDNYLGECEVINEYFDIKNEIVNTVHVCWRGAKAKKMSISLICEQVIPKQVFGDNTKHNQILKSLVELAILTGEMNSKISINCSLKRFTKGASIEYKVLYYSKSMTIDELSFIFRIRKHFEQPKLLEEMIEISEKYGLGVSIFDVLLTITGGYVSQLDVQDNIYRVIISYILNFENTKDTENPLRGICLFKKKSDGISYLWGKQEKLYENEPVSFIVSGIPQFHHGDPNRFLTLQRCSDISGLHSDSSEENYLMTEESMDEKATLEDRSLIQRCFISPKHERYFKSTSIS</sequence>
<accession>A0A1R2CA29</accession>
<proteinExistence type="predicted"/>
<feature type="transmembrane region" description="Helical" evidence="1">
    <location>
        <begin position="37"/>
        <end position="58"/>
    </location>
</feature>
<keyword evidence="1" id="KW-0812">Transmembrane</keyword>
<organism evidence="2 3">
    <name type="scientific">Stentor coeruleus</name>
    <dbReference type="NCBI Taxonomy" id="5963"/>
    <lineage>
        <taxon>Eukaryota</taxon>
        <taxon>Sar</taxon>
        <taxon>Alveolata</taxon>
        <taxon>Ciliophora</taxon>
        <taxon>Postciliodesmatophora</taxon>
        <taxon>Heterotrichea</taxon>
        <taxon>Heterotrichida</taxon>
        <taxon>Stentoridae</taxon>
        <taxon>Stentor</taxon>
    </lineage>
</organism>
<dbReference type="Proteomes" id="UP000187209">
    <property type="component" value="Unassembled WGS sequence"/>
</dbReference>
<keyword evidence="1" id="KW-0472">Membrane</keyword>
<reference evidence="2 3" key="1">
    <citation type="submission" date="2016-11" db="EMBL/GenBank/DDBJ databases">
        <title>The macronuclear genome of Stentor coeruleus: a giant cell with tiny introns.</title>
        <authorList>
            <person name="Slabodnick M."/>
            <person name="Ruby J.G."/>
            <person name="Reiff S.B."/>
            <person name="Swart E.C."/>
            <person name="Gosai S."/>
            <person name="Prabakaran S."/>
            <person name="Witkowska E."/>
            <person name="Larue G.E."/>
            <person name="Fisher S."/>
            <person name="Freeman R.M."/>
            <person name="Gunawardena J."/>
            <person name="Chu W."/>
            <person name="Stover N.A."/>
            <person name="Gregory B.D."/>
            <person name="Nowacki M."/>
            <person name="Derisi J."/>
            <person name="Roy S.W."/>
            <person name="Marshall W.F."/>
            <person name="Sood P."/>
        </authorList>
    </citation>
    <scope>NUCLEOTIDE SEQUENCE [LARGE SCALE GENOMIC DNA]</scope>
    <source>
        <strain evidence="2">WM001</strain>
    </source>
</reference>
<feature type="transmembrane region" description="Helical" evidence="1">
    <location>
        <begin position="64"/>
        <end position="83"/>
    </location>
</feature>
<evidence type="ECO:0000313" key="2">
    <source>
        <dbReference type="EMBL" id="OMJ85851.1"/>
    </source>
</evidence>
<protein>
    <recommendedName>
        <fullName evidence="4">PAS domain-containing protein</fullName>
    </recommendedName>
</protein>
<evidence type="ECO:0008006" key="4">
    <source>
        <dbReference type="Google" id="ProtNLM"/>
    </source>
</evidence>
<keyword evidence="1" id="KW-1133">Transmembrane helix</keyword>
<name>A0A1R2CA29_9CILI</name>
<dbReference type="EMBL" id="MPUH01000224">
    <property type="protein sequence ID" value="OMJ85851.1"/>
    <property type="molecule type" value="Genomic_DNA"/>
</dbReference>
<evidence type="ECO:0000313" key="3">
    <source>
        <dbReference type="Proteomes" id="UP000187209"/>
    </source>
</evidence>
<evidence type="ECO:0000256" key="1">
    <source>
        <dbReference type="SAM" id="Phobius"/>
    </source>
</evidence>
<comment type="caution">
    <text evidence="2">The sequence shown here is derived from an EMBL/GenBank/DDBJ whole genome shotgun (WGS) entry which is preliminary data.</text>
</comment>